<name>A0A2M9AA49_9BACT</name>
<dbReference type="SUPFAM" id="SSF53254">
    <property type="entry name" value="Phosphoglycerate mutase-like"/>
    <property type="match status" value="1"/>
</dbReference>
<keyword evidence="2" id="KW-1185">Reference proteome</keyword>
<dbReference type="Gene3D" id="3.40.50.1240">
    <property type="entry name" value="Phosphoglycerate mutase-like"/>
    <property type="match status" value="1"/>
</dbReference>
<organism evidence="1 2">
    <name type="scientific">Hallerella succinigenes</name>
    <dbReference type="NCBI Taxonomy" id="1896222"/>
    <lineage>
        <taxon>Bacteria</taxon>
        <taxon>Pseudomonadati</taxon>
        <taxon>Fibrobacterota</taxon>
        <taxon>Fibrobacteria</taxon>
        <taxon>Fibrobacterales</taxon>
        <taxon>Fibrobacteraceae</taxon>
        <taxon>Hallerella</taxon>
    </lineage>
</organism>
<dbReference type="CDD" id="cd07040">
    <property type="entry name" value="HP"/>
    <property type="match status" value="1"/>
</dbReference>
<accession>A0A2M9AA49</accession>
<dbReference type="EMBL" id="PGEX01000001">
    <property type="protein sequence ID" value="PJJ42493.1"/>
    <property type="molecule type" value="Genomic_DNA"/>
</dbReference>
<dbReference type="InterPro" id="IPR013078">
    <property type="entry name" value="His_Pase_superF_clade-1"/>
</dbReference>
<reference evidence="1 2" key="1">
    <citation type="submission" date="2017-11" db="EMBL/GenBank/DDBJ databases">
        <title>Animal gut microbial communities from fecal samples from Wisconsin, USA.</title>
        <authorList>
            <person name="Neumann A."/>
        </authorList>
    </citation>
    <scope>NUCLEOTIDE SEQUENCE [LARGE SCALE GENOMIC DNA]</scope>
    <source>
        <strain evidence="1 2">UWS3</strain>
    </source>
</reference>
<dbReference type="RefSeq" id="WP_157798046.1">
    <property type="nucleotide sequence ID" value="NZ_PGEX01000001.1"/>
</dbReference>
<evidence type="ECO:0000313" key="1">
    <source>
        <dbReference type="EMBL" id="PJJ42493.1"/>
    </source>
</evidence>
<dbReference type="OrthoDB" id="1428641at2"/>
<dbReference type="InterPro" id="IPR029033">
    <property type="entry name" value="His_PPase_superfam"/>
</dbReference>
<evidence type="ECO:0000313" key="2">
    <source>
        <dbReference type="Proteomes" id="UP000231134"/>
    </source>
</evidence>
<dbReference type="Pfam" id="PF00300">
    <property type="entry name" value="His_Phos_1"/>
    <property type="match status" value="1"/>
</dbReference>
<dbReference type="AlphaFoldDB" id="A0A2M9AA49"/>
<proteinExistence type="predicted"/>
<protein>
    <submittedName>
        <fullName evidence="1">Broad specificity phosphatase PhoE</fullName>
    </submittedName>
</protein>
<gene>
    <name evidence="1" type="ORF">BGX16_2524</name>
</gene>
<sequence>MTTLLEKLQKIEDMDSRRIGVLLRHGEREAIPAGSYGNDVLLTPNGVADSTHFGKTLSCFKVNRIYTSPVPRCVQTAECIKKGLSSSAPEIIYDDMLGNPGFHIADADIAGKAYLEYGCMGVYERFSRGEIVNGLASADFLRVHPIQWLKARTSEKGMTLFVTHDASIAHFAFANGIHAYDAENWINFLDGIILDFT</sequence>
<comment type="caution">
    <text evidence="1">The sequence shown here is derived from an EMBL/GenBank/DDBJ whole genome shotgun (WGS) entry which is preliminary data.</text>
</comment>
<dbReference type="Proteomes" id="UP000231134">
    <property type="component" value="Unassembled WGS sequence"/>
</dbReference>